<organism evidence="5 6">
    <name type="scientific">Phenylobacterium deserti</name>
    <dbReference type="NCBI Taxonomy" id="1914756"/>
    <lineage>
        <taxon>Bacteria</taxon>
        <taxon>Pseudomonadati</taxon>
        <taxon>Pseudomonadota</taxon>
        <taxon>Alphaproteobacteria</taxon>
        <taxon>Caulobacterales</taxon>
        <taxon>Caulobacteraceae</taxon>
        <taxon>Phenylobacterium</taxon>
    </lineage>
</organism>
<dbReference type="GO" id="GO:0016020">
    <property type="term" value="C:membrane"/>
    <property type="evidence" value="ECO:0007669"/>
    <property type="project" value="TreeGrafter"/>
</dbReference>
<dbReference type="PRINTS" id="PR00080">
    <property type="entry name" value="SDRFAMILY"/>
</dbReference>
<evidence type="ECO:0000313" key="6">
    <source>
        <dbReference type="Proteomes" id="UP000249725"/>
    </source>
</evidence>
<name>A0A328AHN2_9CAUL</name>
<evidence type="ECO:0000313" key="5">
    <source>
        <dbReference type="EMBL" id="RAK52874.1"/>
    </source>
</evidence>
<gene>
    <name evidence="5" type="ORF">DJ018_11900</name>
</gene>
<keyword evidence="6" id="KW-1185">Reference proteome</keyword>
<keyword evidence="4" id="KW-0472">Membrane</keyword>
<dbReference type="GO" id="GO:0016491">
    <property type="term" value="F:oxidoreductase activity"/>
    <property type="evidence" value="ECO:0007669"/>
    <property type="project" value="UniProtKB-KW"/>
</dbReference>
<sequence>MLQTNRPAIQPRPLRLPAGIDPEGAVVVILGGSSGLGRAAAVAFAREGAHVVVAARRSELLEEVRQECEALGPSALAVTADATDAGQVKALAQAAIARFGRIDVWINNVGIGAVGAFEETPIEAHEQVLKANLLGHIHGAHAVVPHFKARGRGVLINTNSLGAFAPAPYAVAYSASKFGLRGYSEALRGELAPWPGIRVCDVFPTFLDTPGVSHGANYVGRELKPLPLVYDPRRVAKAMVGLARKPQNARVLGFTASLIRLGHFLAPGPVVWAMGRYMEAWFKVAPRAPISDGAVFRPMAEGAEIHGGWKKPELRAAAGVAIVGLAAVLSVAALRRRS</sequence>
<dbReference type="AlphaFoldDB" id="A0A328AHN2"/>
<dbReference type="InterPro" id="IPR002347">
    <property type="entry name" value="SDR_fam"/>
</dbReference>
<comment type="caution">
    <text evidence="5">The sequence shown here is derived from an EMBL/GenBank/DDBJ whole genome shotgun (WGS) entry which is preliminary data.</text>
</comment>
<dbReference type="EMBL" id="QFYR01000002">
    <property type="protein sequence ID" value="RAK52874.1"/>
    <property type="molecule type" value="Genomic_DNA"/>
</dbReference>
<feature type="transmembrane region" description="Helical" evidence="4">
    <location>
        <begin position="316"/>
        <end position="334"/>
    </location>
</feature>
<dbReference type="Proteomes" id="UP000249725">
    <property type="component" value="Unassembled WGS sequence"/>
</dbReference>
<feature type="transmembrane region" description="Helical" evidence="4">
    <location>
        <begin position="251"/>
        <end position="274"/>
    </location>
</feature>
<dbReference type="InterPro" id="IPR020904">
    <property type="entry name" value="Sc_DH/Rdtase_CS"/>
</dbReference>
<proteinExistence type="inferred from homology"/>
<dbReference type="RefSeq" id="WP_111515159.1">
    <property type="nucleotide sequence ID" value="NZ_QFYR01000002.1"/>
</dbReference>
<dbReference type="InterPro" id="IPR036291">
    <property type="entry name" value="NAD(P)-bd_dom_sf"/>
</dbReference>
<dbReference type="SUPFAM" id="SSF51735">
    <property type="entry name" value="NAD(P)-binding Rossmann-fold domains"/>
    <property type="match status" value="1"/>
</dbReference>
<dbReference type="PROSITE" id="PS00061">
    <property type="entry name" value="ADH_SHORT"/>
    <property type="match status" value="1"/>
</dbReference>
<keyword evidence="4" id="KW-0812">Transmembrane</keyword>
<protein>
    <submittedName>
        <fullName evidence="5">Short chain dehydrogenase</fullName>
    </submittedName>
</protein>
<evidence type="ECO:0000256" key="3">
    <source>
        <dbReference type="RuleBase" id="RU000363"/>
    </source>
</evidence>
<dbReference type="PRINTS" id="PR00081">
    <property type="entry name" value="GDHRDH"/>
</dbReference>
<dbReference type="Pfam" id="PF00106">
    <property type="entry name" value="adh_short"/>
    <property type="match status" value="1"/>
</dbReference>
<dbReference type="Gene3D" id="3.40.50.720">
    <property type="entry name" value="NAD(P)-binding Rossmann-like Domain"/>
    <property type="match status" value="1"/>
</dbReference>
<keyword evidence="4" id="KW-1133">Transmembrane helix</keyword>
<keyword evidence="2" id="KW-0560">Oxidoreductase</keyword>
<evidence type="ECO:0000256" key="4">
    <source>
        <dbReference type="SAM" id="Phobius"/>
    </source>
</evidence>
<reference evidence="6" key="1">
    <citation type="submission" date="2018-05" db="EMBL/GenBank/DDBJ databases">
        <authorList>
            <person name="Li X."/>
        </authorList>
    </citation>
    <scope>NUCLEOTIDE SEQUENCE [LARGE SCALE GENOMIC DNA]</scope>
    <source>
        <strain evidence="6">YIM 73061</strain>
    </source>
</reference>
<accession>A0A328AHN2</accession>
<evidence type="ECO:0000256" key="1">
    <source>
        <dbReference type="ARBA" id="ARBA00006484"/>
    </source>
</evidence>
<dbReference type="PANTHER" id="PTHR44196:SF1">
    <property type="entry name" value="DEHYDROGENASE_REDUCTASE SDR FAMILY MEMBER 7B"/>
    <property type="match status" value="1"/>
</dbReference>
<evidence type="ECO:0000256" key="2">
    <source>
        <dbReference type="ARBA" id="ARBA00023002"/>
    </source>
</evidence>
<dbReference type="OrthoDB" id="9781689at2"/>
<comment type="similarity">
    <text evidence="1 3">Belongs to the short-chain dehydrogenases/reductases (SDR) family.</text>
</comment>
<dbReference type="NCBIfam" id="NF004792">
    <property type="entry name" value="PRK06139.1"/>
    <property type="match status" value="1"/>
</dbReference>
<dbReference type="PANTHER" id="PTHR44196">
    <property type="entry name" value="DEHYDROGENASE/REDUCTASE SDR FAMILY MEMBER 7B"/>
    <property type="match status" value="1"/>
</dbReference>